<proteinExistence type="inferred from homology"/>
<evidence type="ECO:0000256" key="11">
    <source>
        <dbReference type="ARBA" id="ARBA00048336"/>
    </source>
</evidence>
<evidence type="ECO:0000256" key="1">
    <source>
        <dbReference type="ARBA" id="ARBA00001947"/>
    </source>
</evidence>
<dbReference type="Pfam" id="PF00149">
    <property type="entry name" value="Metallophos"/>
    <property type="match status" value="1"/>
</dbReference>
<evidence type="ECO:0000256" key="10">
    <source>
        <dbReference type="ARBA" id="ARBA00047761"/>
    </source>
</evidence>
<dbReference type="Gene3D" id="3.60.21.10">
    <property type="match status" value="1"/>
</dbReference>
<dbReference type="InterPro" id="IPR041751">
    <property type="entry name" value="MPP_PP2B"/>
</dbReference>
<dbReference type="CDD" id="cd07416">
    <property type="entry name" value="MPP_PP2B"/>
    <property type="match status" value="1"/>
</dbReference>
<evidence type="ECO:0000256" key="6">
    <source>
        <dbReference type="ARBA" id="ARBA00022833"/>
    </source>
</evidence>
<evidence type="ECO:0000256" key="7">
    <source>
        <dbReference type="ARBA" id="ARBA00022860"/>
    </source>
</evidence>
<comment type="catalytic activity">
    <reaction evidence="11 12">
        <text>O-phospho-L-threonyl-[protein] + H2O = L-threonyl-[protein] + phosphate</text>
        <dbReference type="Rhea" id="RHEA:47004"/>
        <dbReference type="Rhea" id="RHEA-COMP:11060"/>
        <dbReference type="Rhea" id="RHEA-COMP:11605"/>
        <dbReference type="ChEBI" id="CHEBI:15377"/>
        <dbReference type="ChEBI" id="CHEBI:30013"/>
        <dbReference type="ChEBI" id="CHEBI:43474"/>
        <dbReference type="ChEBI" id="CHEBI:61977"/>
        <dbReference type="EC" id="3.1.3.16"/>
    </reaction>
</comment>
<dbReference type="EC" id="3.1.3.16" evidence="12"/>
<feature type="domain" description="Serine/threonine specific protein phosphatases" evidence="14">
    <location>
        <begin position="816"/>
        <end position="821"/>
    </location>
</feature>
<feature type="region of interest" description="Disordered" evidence="13">
    <location>
        <begin position="634"/>
        <end position="658"/>
    </location>
</feature>
<dbReference type="KEGG" id="bter:100650999"/>
<keyword evidence="15" id="KW-1185">Reference proteome</keyword>
<feature type="compositionally biased region" description="Basic and acidic residues" evidence="13">
    <location>
        <begin position="554"/>
        <end position="581"/>
    </location>
</feature>
<feature type="region of interest" description="Disordered" evidence="13">
    <location>
        <begin position="554"/>
        <end position="584"/>
    </location>
</feature>
<dbReference type="GeneID" id="100650999"/>
<keyword evidence="8" id="KW-0904">Protein phosphatase</keyword>
<dbReference type="PANTHER" id="PTHR45673">
    <property type="entry name" value="SERINE/THREONINE-PROTEIN PHOSPHATASE 2B CATALYTIC SUBUNIT 1-RELATED"/>
    <property type="match status" value="1"/>
</dbReference>
<dbReference type="PRINTS" id="PR00114">
    <property type="entry name" value="STPHPHTASE"/>
</dbReference>
<dbReference type="AlphaFoldDB" id="A0A9C6S8P6"/>
<dbReference type="GO" id="GO:0033192">
    <property type="term" value="F:calmodulin-dependent protein phosphatase activity"/>
    <property type="evidence" value="ECO:0007669"/>
    <property type="project" value="InterPro"/>
</dbReference>
<dbReference type="GO" id="GO:0046872">
    <property type="term" value="F:metal ion binding"/>
    <property type="evidence" value="ECO:0007669"/>
    <property type="project" value="UniProtKB-KW"/>
</dbReference>
<feature type="compositionally biased region" description="Polar residues" evidence="13">
    <location>
        <begin position="29"/>
        <end position="45"/>
    </location>
</feature>
<dbReference type="SMART" id="SM00156">
    <property type="entry name" value="PP2Ac"/>
    <property type="match status" value="1"/>
</dbReference>
<evidence type="ECO:0000256" key="9">
    <source>
        <dbReference type="ARBA" id="ARBA00023004"/>
    </source>
</evidence>
<evidence type="ECO:0000256" key="4">
    <source>
        <dbReference type="ARBA" id="ARBA00022723"/>
    </source>
</evidence>
<dbReference type="InterPro" id="IPR006186">
    <property type="entry name" value="Ser/Thr-sp_prot-phosphatase"/>
</dbReference>
<dbReference type="SUPFAM" id="SSF56300">
    <property type="entry name" value="Metallo-dependent phosphatases"/>
    <property type="match status" value="1"/>
</dbReference>
<protein>
    <recommendedName>
        <fullName evidence="12">Serine/threonine-protein phosphatase</fullName>
        <ecNumber evidence="12">3.1.3.16</ecNumber>
    </recommendedName>
</protein>
<dbReference type="InterPro" id="IPR004843">
    <property type="entry name" value="Calcineurin-like_PHP"/>
</dbReference>
<keyword evidence="5 12" id="KW-0378">Hydrolase</keyword>
<comment type="similarity">
    <text evidence="3">Belongs to the PPP phosphatase family. PP-2B subfamily.</text>
</comment>
<gene>
    <name evidence="16" type="primary">LOC100650999</name>
</gene>
<keyword evidence="6" id="KW-0862">Zinc</keyword>
<feature type="region of interest" description="Disordered" evidence="13">
    <location>
        <begin position="1"/>
        <end position="45"/>
    </location>
</feature>
<dbReference type="PROSITE" id="PS00125">
    <property type="entry name" value="SER_THR_PHOSPHATASE"/>
    <property type="match status" value="1"/>
</dbReference>
<dbReference type="InterPro" id="IPR043360">
    <property type="entry name" value="PP2B"/>
</dbReference>
<evidence type="ECO:0000259" key="14">
    <source>
        <dbReference type="PROSITE" id="PS00125"/>
    </source>
</evidence>
<dbReference type="InterPro" id="IPR029052">
    <property type="entry name" value="Metallo-depent_PP-like"/>
</dbReference>
<feature type="region of interest" description="Disordered" evidence="13">
    <location>
        <begin position="1179"/>
        <end position="1221"/>
    </location>
</feature>
<name>A0A9C6S8P6_BOMTE</name>
<sequence length="1221" mass="138784">MSEEKRNETYRLPVDSTDSPDLSPPDRYNTPNPTPSKFYTGSSPSMNSLIEKLRQLRVKTPVAPRVPFPTPVKLSPTESSESFSSKDTKLPTCSEPDLMKMLEMHINTRLSISEERYSAVHGSYSVDNETLKTMLTKELERRRMENWGLNRENVVERKSEMTLSPLLSRRLKKNRKFFVDILPPKEIDSPQSSVDNSLQVETDSPPLIECPLEYEPVRHNDELSFLSHGLHNISGAFSEFLSFNRDMGCNVSDKESSAKLKTNILIEEEKFREAINAYLGDSVSYEQKEMVFDSYMSIINLNKSEDFTKFNNNNYLACKQNPEEKREDDLVNKILSRISLDDFDEGQREANLKVKMVEEMIVDEEDYFQSISKEEGSIMSPNGTRKDEDIVSPNRDILLKKSCSESDISNSPKINDDVISEEYIKRLDRSQSMTDELTRAGSYSELSANFDMQIEERDTDTYKLIDSFDTTGDHESSTGPVDFSIVPEQKSFGSVDSLTSPKEDTNDDQRDSKSYASDKCTEDSNKSGEDNVASVYYSVSSRGSIGLNERLSEVDNTKDFSTDSSERELPTDTSHKDRDPLPDEEDEVFENFGLVETFKREAGFQSFLRRVMNKEWMRSIRKSRNSPQIMMDAEGDKEKAEKENMPPSSMQKDDGSDLKSTEYYEKEECLRIKFKKREPKILQERNPDVPFPPSHKLTVADVFDPRTDRPRPEVLKQHFILEGRIDEAAALRIVNDGAALLRSEKTMIDIEAPVTVCGDIHGQFYDLMKLFEVGGPPSTTKYLFLGDYVDRGYFSIECVLYLWALKLCHPNTLFLLRGNHECRHLTEYFTFKQECKIKYSERVYDACMDAFDCLPLAALMNQQFLCVHGGLSPEIHNLEDIRKLDRFKEPPAYGPMCDLLWSDPLEDFGNEKNAEHFSHNSVRGCSYFYSYAACCDFLQNNNLLSIIRAHEAQDAGYRMYRKSQTTGFPSLITIFSAPNYLDVYNNKAAVLKYENNVMNIRQFNCSPHPYWLPNFMDVFTWSLPFVGEKVTEMLVNVLSICSDDELMSDGDDGLEEDVAAKVVIQKKNASQAPTSANLTRECLVKRKHSDSGTIFSRAAANLRKEVIRNKIRAIGKMARVFSVLREESESVLQLKGLTPTGALPLGALSGGKTSLKNALQGFSPNHKITSFAEAKGLDAINERMPPRKDAPPTPVNEEKPVIKPPAPAADKRDHNTPQPQS</sequence>
<feature type="compositionally biased region" description="Basic and acidic residues" evidence="13">
    <location>
        <begin position="634"/>
        <end position="644"/>
    </location>
</feature>
<dbReference type="RefSeq" id="XP_048261094.1">
    <property type="nucleotide sequence ID" value="XM_048405137.1"/>
</dbReference>
<reference evidence="16" key="1">
    <citation type="submission" date="2025-08" db="UniProtKB">
        <authorList>
            <consortium name="RefSeq"/>
        </authorList>
    </citation>
    <scope>IDENTIFICATION</scope>
</reference>
<evidence type="ECO:0000313" key="15">
    <source>
        <dbReference type="Proteomes" id="UP000835206"/>
    </source>
</evidence>
<evidence type="ECO:0000256" key="2">
    <source>
        <dbReference type="ARBA" id="ARBA00001965"/>
    </source>
</evidence>
<evidence type="ECO:0000313" key="16">
    <source>
        <dbReference type="RefSeq" id="XP_048261094.1"/>
    </source>
</evidence>
<dbReference type="GO" id="GO:0005516">
    <property type="term" value="F:calmodulin binding"/>
    <property type="evidence" value="ECO:0007669"/>
    <property type="project" value="UniProtKB-KW"/>
</dbReference>
<evidence type="ECO:0000256" key="3">
    <source>
        <dbReference type="ARBA" id="ARBA00009905"/>
    </source>
</evidence>
<feature type="region of interest" description="Disordered" evidence="13">
    <location>
        <begin position="61"/>
        <end position="92"/>
    </location>
</feature>
<comment type="cofactor">
    <cofactor evidence="1">
        <name>Zn(2+)</name>
        <dbReference type="ChEBI" id="CHEBI:29105"/>
    </cofactor>
</comment>
<evidence type="ECO:0000256" key="12">
    <source>
        <dbReference type="RuleBase" id="RU004273"/>
    </source>
</evidence>
<organism evidence="15 16">
    <name type="scientific">Bombus terrestris</name>
    <name type="common">Buff-tailed bumblebee</name>
    <name type="synonym">Apis terrestris</name>
    <dbReference type="NCBI Taxonomy" id="30195"/>
    <lineage>
        <taxon>Eukaryota</taxon>
        <taxon>Metazoa</taxon>
        <taxon>Ecdysozoa</taxon>
        <taxon>Arthropoda</taxon>
        <taxon>Hexapoda</taxon>
        <taxon>Insecta</taxon>
        <taxon>Pterygota</taxon>
        <taxon>Neoptera</taxon>
        <taxon>Endopterygota</taxon>
        <taxon>Hymenoptera</taxon>
        <taxon>Apocrita</taxon>
        <taxon>Aculeata</taxon>
        <taxon>Apoidea</taxon>
        <taxon>Anthophila</taxon>
        <taxon>Apidae</taxon>
        <taxon>Bombus</taxon>
        <taxon>Bombus</taxon>
    </lineage>
</organism>
<evidence type="ECO:0000256" key="8">
    <source>
        <dbReference type="ARBA" id="ARBA00022912"/>
    </source>
</evidence>
<feature type="compositionally biased region" description="Basic and acidic residues" evidence="13">
    <location>
        <begin position="501"/>
        <end position="513"/>
    </location>
</feature>
<dbReference type="Proteomes" id="UP000835206">
    <property type="component" value="Chromosome 4"/>
</dbReference>
<accession>A0A9C6S8P6</accession>
<comment type="catalytic activity">
    <reaction evidence="10">
        <text>O-phospho-L-seryl-[protein] + H2O = L-seryl-[protein] + phosphate</text>
        <dbReference type="Rhea" id="RHEA:20629"/>
        <dbReference type="Rhea" id="RHEA-COMP:9863"/>
        <dbReference type="Rhea" id="RHEA-COMP:11604"/>
        <dbReference type="ChEBI" id="CHEBI:15377"/>
        <dbReference type="ChEBI" id="CHEBI:29999"/>
        <dbReference type="ChEBI" id="CHEBI:43474"/>
        <dbReference type="ChEBI" id="CHEBI:83421"/>
        <dbReference type="EC" id="3.1.3.16"/>
    </reaction>
</comment>
<feature type="region of interest" description="Disordered" evidence="13">
    <location>
        <begin position="467"/>
        <end position="529"/>
    </location>
</feature>
<evidence type="ECO:0000256" key="13">
    <source>
        <dbReference type="SAM" id="MobiDB-lite"/>
    </source>
</evidence>
<comment type="cofactor">
    <cofactor evidence="2">
        <name>Fe(3+)</name>
        <dbReference type="ChEBI" id="CHEBI:29034"/>
    </cofactor>
</comment>
<keyword evidence="4" id="KW-0479">Metal-binding</keyword>
<evidence type="ECO:0000256" key="5">
    <source>
        <dbReference type="ARBA" id="ARBA00022801"/>
    </source>
</evidence>
<feature type="compositionally biased region" description="Basic and acidic residues" evidence="13">
    <location>
        <begin position="1180"/>
        <end position="1201"/>
    </location>
</feature>
<dbReference type="GO" id="GO:0097720">
    <property type="term" value="P:calcineurin-mediated signaling"/>
    <property type="evidence" value="ECO:0007669"/>
    <property type="project" value="InterPro"/>
</dbReference>
<keyword evidence="7" id="KW-0112">Calmodulin-binding</keyword>
<keyword evidence="9" id="KW-0408">Iron</keyword>
<dbReference type="OrthoDB" id="5593063at2759"/>
<feature type="compositionally biased region" description="Polar residues" evidence="13">
    <location>
        <begin position="491"/>
        <end position="500"/>
    </location>
</feature>
<feature type="compositionally biased region" description="Basic and acidic residues" evidence="13">
    <location>
        <begin position="519"/>
        <end position="529"/>
    </location>
</feature>